<feature type="domain" description="YcdB/YcdC repeated" evidence="2">
    <location>
        <begin position="530"/>
        <end position="659"/>
    </location>
</feature>
<dbReference type="InterPro" id="IPR032599">
    <property type="entry name" value="YcdB/YcdC_rep_domain"/>
</dbReference>
<evidence type="ECO:0000256" key="1">
    <source>
        <dbReference type="SAM" id="Phobius"/>
    </source>
</evidence>
<keyword evidence="1" id="KW-1133">Transmembrane helix</keyword>
<dbReference type="EMBL" id="PXZM01000030">
    <property type="protein sequence ID" value="PSJ93195.1"/>
    <property type="molecule type" value="Genomic_DNA"/>
</dbReference>
<organism evidence="3 4">
    <name type="scientific">Brevibacillus fortis</name>
    <dbReference type="NCBI Taxonomy" id="2126352"/>
    <lineage>
        <taxon>Bacteria</taxon>
        <taxon>Bacillati</taxon>
        <taxon>Bacillota</taxon>
        <taxon>Bacilli</taxon>
        <taxon>Bacillales</taxon>
        <taxon>Paenibacillaceae</taxon>
        <taxon>Brevibacillus</taxon>
    </lineage>
</organism>
<evidence type="ECO:0000313" key="4">
    <source>
        <dbReference type="Proteomes" id="UP000240419"/>
    </source>
</evidence>
<reference evidence="3 4" key="1">
    <citation type="submission" date="2018-03" db="EMBL/GenBank/DDBJ databases">
        <title>Brevisbacillus phylogenomics.</title>
        <authorList>
            <person name="Dunlap C."/>
        </authorList>
    </citation>
    <scope>NUCLEOTIDE SEQUENCE [LARGE SCALE GENOMIC DNA]</scope>
    <source>
        <strain evidence="3 4">NRRL NRS-1210</strain>
    </source>
</reference>
<dbReference type="RefSeq" id="WP_106840251.1">
    <property type="nucleotide sequence ID" value="NZ_JBCNIW010000039.1"/>
</dbReference>
<feature type="domain" description="YcdB/YcdC repeated" evidence="2">
    <location>
        <begin position="141"/>
        <end position="246"/>
    </location>
</feature>
<protein>
    <recommendedName>
        <fullName evidence="2">YcdB/YcdC repeated domain-containing protein</fullName>
    </recommendedName>
</protein>
<keyword evidence="4" id="KW-1185">Reference proteome</keyword>
<evidence type="ECO:0000313" key="3">
    <source>
        <dbReference type="EMBL" id="PSJ93195.1"/>
    </source>
</evidence>
<dbReference type="Proteomes" id="UP000240419">
    <property type="component" value="Unassembled WGS sequence"/>
</dbReference>
<dbReference type="Pfam" id="PF16244">
    <property type="entry name" value="DUF4901"/>
    <property type="match status" value="2"/>
</dbReference>
<dbReference type="AlphaFoldDB" id="A0A2P7V1V4"/>
<proteinExistence type="predicted"/>
<gene>
    <name evidence="3" type="ORF">C7R93_18760</name>
</gene>
<keyword evidence="1" id="KW-0472">Membrane</keyword>
<comment type="caution">
    <text evidence="3">The sequence shown here is derived from an EMBL/GenBank/DDBJ whole genome shotgun (WGS) entry which is preliminary data.</text>
</comment>
<evidence type="ECO:0000259" key="2">
    <source>
        <dbReference type="Pfam" id="PF16244"/>
    </source>
</evidence>
<sequence>MDVDKQIREAVQSASEESVEEVRFTKEMESRIRGAIAQNKHKNRNRLFMAGSLAACLAVTAVGLHQQGWFPQMPSGKNITNAVATTTTNKKNTEANQNSVKVSPEEAVLPLKKTIPALSKMTIRVDRTSYGFSELTLLEGDTERANVAYDIQTGQIESFTMIGDRTEQKDAKLPSAKSAENAAKAFLQVFLGEESKSYQHIETQIYTDEHMVKGPWMSVNYQRMENGQPVPFDVLSVGIDQREQVAFFGRLNKSEQDFFTKLTDAVPDLNPSLLLLDKEKNHDGMLVILGKMNKEGHQVSLVIYGKGQALESYMLLYRDEKEAASRKEAEGAKALEQERQFLNKLLGADSENYRLLDGNNPGLYLRYYNGLPVLSDEISIVTTDSGHVQYFRKEPVPFEPSRYPDVSTAVSEEVAIQELSEHMKLRYVQNPRIRPESKQGEKWQPILEYTPAVSFMQRGREDGTEWHIDATSGKIVYGTGDNGLAYDQLNTKKAHPIESPKEYVKVRSKDEAKALLQAEFGVQVEGLTYRESVRERDGRKEYVWYDKNDKYIGVEVIAETGSVVGLGTPRSDTAVTVKRQQAEEAAFGFLHKYVDPGVKEVQLAQVIQPGEANPVSTGEWEFRFFMSKDGIPVQDREQKAAYSVTVDPSTGKVTKFDNYRETHELVELPASDKIISKDKAVEEYLRVMPLKLVYLMKDVDGQKLPQPKLAYVPWSEEKLANKFMALDAVTGKIIVD</sequence>
<feature type="transmembrane region" description="Helical" evidence="1">
    <location>
        <begin position="47"/>
        <end position="65"/>
    </location>
</feature>
<keyword evidence="1" id="KW-0812">Transmembrane</keyword>
<name>A0A2P7V1V4_9BACL</name>
<accession>A0A2P7V1V4</accession>
<dbReference type="OrthoDB" id="2473918at2"/>